<dbReference type="Proteomes" id="UP000762253">
    <property type="component" value="Unassembled WGS sequence"/>
</dbReference>
<comment type="caution">
    <text evidence="9">The sequence shown here is derived from an EMBL/GenBank/DDBJ whole genome shotgun (WGS) entry which is preliminary data.</text>
</comment>
<dbReference type="CDD" id="cd00082">
    <property type="entry name" value="HisKA"/>
    <property type="match status" value="1"/>
</dbReference>
<keyword evidence="10" id="KW-1185">Reference proteome</keyword>
<proteinExistence type="predicted"/>
<feature type="domain" description="Histidine kinase" evidence="7">
    <location>
        <begin position="441"/>
        <end position="657"/>
    </location>
</feature>
<dbReference type="Gene3D" id="1.10.287.130">
    <property type="match status" value="1"/>
</dbReference>
<dbReference type="PRINTS" id="PR00344">
    <property type="entry name" value="BCTRLSENSOR"/>
</dbReference>
<accession>A0ABX1M382</accession>
<dbReference type="SMART" id="SM00091">
    <property type="entry name" value="PAS"/>
    <property type="match status" value="2"/>
</dbReference>
<dbReference type="InterPro" id="IPR050736">
    <property type="entry name" value="Sensor_HK_Regulatory"/>
</dbReference>
<dbReference type="InterPro" id="IPR036890">
    <property type="entry name" value="HATPase_C_sf"/>
</dbReference>
<evidence type="ECO:0000256" key="5">
    <source>
        <dbReference type="ARBA" id="ARBA00022777"/>
    </source>
</evidence>
<dbReference type="NCBIfam" id="TIGR00229">
    <property type="entry name" value="sensory_box"/>
    <property type="match status" value="2"/>
</dbReference>
<dbReference type="SUPFAM" id="SSF47384">
    <property type="entry name" value="Homodimeric domain of signal transducing histidine kinase"/>
    <property type="match status" value="1"/>
</dbReference>
<dbReference type="NCBIfam" id="NF045595">
    <property type="entry name" value="HK_scytonemin"/>
    <property type="match status" value="1"/>
</dbReference>
<keyword evidence="5 9" id="KW-0418">Kinase</keyword>
<dbReference type="SUPFAM" id="SSF55785">
    <property type="entry name" value="PYP-like sensor domain (PAS domain)"/>
    <property type="match status" value="3"/>
</dbReference>
<evidence type="ECO:0000256" key="4">
    <source>
        <dbReference type="ARBA" id="ARBA00022679"/>
    </source>
</evidence>
<dbReference type="PROSITE" id="PS50112">
    <property type="entry name" value="PAS"/>
    <property type="match status" value="2"/>
</dbReference>
<dbReference type="Pfam" id="PF13426">
    <property type="entry name" value="PAS_9"/>
    <property type="match status" value="2"/>
</dbReference>
<dbReference type="InterPro" id="IPR000014">
    <property type="entry name" value="PAS"/>
</dbReference>
<dbReference type="InterPro" id="IPR005467">
    <property type="entry name" value="His_kinase_dom"/>
</dbReference>
<dbReference type="Gene3D" id="3.30.565.10">
    <property type="entry name" value="Histidine kinase-like ATPase, C-terminal domain"/>
    <property type="match status" value="1"/>
</dbReference>
<dbReference type="InterPro" id="IPR035965">
    <property type="entry name" value="PAS-like_dom_sf"/>
</dbReference>
<dbReference type="SMART" id="SM00387">
    <property type="entry name" value="HATPase_c"/>
    <property type="match status" value="1"/>
</dbReference>
<dbReference type="Pfam" id="PF02518">
    <property type="entry name" value="HATPase_c"/>
    <property type="match status" value="1"/>
</dbReference>
<evidence type="ECO:0000256" key="2">
    <source>
        <dbReference type="ARBA" id="ARBA00012438"/>
    </source>
</evidence>
<dbReference type="Pfam" id="PF00512">
    <property type="entry name" value="HisKA"/>
    <property type="match status" value="1"/>
</dbReference>
<dbReference type="SMART" id="SM00388">
    <property type="entry name" value="HisKA"/>
    <property type="match status" value="1"/>
</dbReference>
<evidence type="ECO:0000259" key="7">
    <source>
        <dbReference type="PROSITE" id="PS50109"/>
    </source>
</evidence>
<dbReference type="InterPro" id="IPR004358">
    <property type="entry name" value="Sig_transdc_His_kin-like_C"/>
</dbReference>
<dbReference type="InterPro" id="IPR036097">
    <property type="entry name" value="HisK_dim/P_sf"/>
</dbReference>
<evidence type="ECO:0000313" key="10">
    <source>
        <dbReference type="Proteomes" id="UP000762253"/>
    </source>
</evidence>
<dbReference type="EC" id="2.7.13.3" evidence="2"/>
<protein>
    <recommendedName>
        <fullName evidence="2">histidine kinase</fullName>
        <ecNumber evidence="2">2.7.13.3</ecNumber>
    </recommendedName>
</protein>
<dbReference type="SUPFAM" id="SSF55874">
    <property type="entry name" value="ATPase domain of HSP90 chaperone/DNA topoisomerase II/histidine kinase"/>
    <property type="match status" value="1"/>
</dbReference>
<comment type="catalytic activity">
    <reaction evidence="1">
        <text>ATP + protein L-histidine = ADP + protein N-phospho-L-histidine.</text>
        <dbReference type="EC" id="2.7.13.3"/>
    </reaction>
</comment>
<organism evidence="9 10">
    <name type="scientific">Brasilonema octagenarum UFV-OR1</name>
    <dbReference type="NCBI Taxonomy" id="417115"/>
    <lineage>
        <taxon>Bacteria</taxon>
        <taxon>Bacillati</taxon>
        <taxon>Cyanobacteriota</taxon>
        <taxon>Cyanophyceae</taxon>
        <taxon>Nostocales</taxon>
        <taxon>Scytonemataceae</taxon>
        <taxon>Brasilonema</taxon>
        <taxon>Octagenarum group</taxon>
    </lineage>
</organism>
<feature type="domain" description="PAS" evidence="8">
    <location>
        <begin position="300"/>
        <end position="351"/>
    </location>
</feature>
<keyword evidence="6" id="KW-0902">Two-component regulatory system</keyword>
<reference evidence="9 10" key="1">
    <citation type="submission" date="2018-06" db="EMBL/GenBank/DDBJ databases">
        <title>Comparative genomics of Brasilonema spp. strains.</title>
        <authorList>
            <person name="Alvarenga D.O."/>
            <person name="Fiore M.F."/>
            <person name="Varani A.M."/>
        </authorList>
    </citation>
    <scope>NUCLEOTIDE SEQUENCE [LARGE SCALE GENOMIC DNA]</scope>
    <source>
        <strain evidence="9 10">UFV-OR1</strain>
    </source>
</reference>
<dbReference type="GO" id="GO:0016301">
    <property type="term" value="F:kinase activity"/>
    <property type="evidence" value="ECO:0007669"/>
    <property type="project" value="UniProtKB-KW"/>
</dbReference>
<dbReference type="PROSITE" id="PS50109">
    <property type="entry name" value="HIS_KIN"/>
    <property type="match status" value="1"/>
</dbReference>
<dbReference type="RefSeq" id="WP_169263052.1">
    <property type="nucleotide sequence ID" value="NZ_QMEC01000003.1"/>
</dbReference>
<evidence type="ECO:0000256" key="6">
    <source>
        <dbReference type="ARBA" id="ARBA00023012"/>
    </source>
</evidence>
<name>A0ABX1M382_9CYAN</name>
<evidence type="ECO:0000313" key="9">
    <source>
        <dbReference type="EMBL" id="NMF61469.1"/>
    </source>
</evidence>
<dbReference type="EMBL" id="QMEC01000003">
    <property type="protein sequence ID" value="NMF61469.1"/>
    <property type="molecule type" value="Genomic_DNA"/>
</dbReference>
<dbReference type="PANTHER" id="PTHR43711:SF26">
    <property type="entry name" value="SENSOR HISTIDINE KINASE RCSC"/>
    <property type="match status" value="1"/>
</dbReference>
<dbReference type="CDD" id="cd00130">
    <property type="entry name" value="PAS"/>
    <property type="match status" value="2"/>
</dbReference>
<keyword evidence="4" id="KW-0808">Transferase</keyword>
<dbReference type="PANTHER" id="PTHR43711">
    <property type="entry name" value="TWO-COMPONENT HISTIDINE KINASE"/>
    <property type="match status" value="1"/>
</dbReference>
<dbReference type="CDD" id="cd00075">
    <property type="entry name" value="HATPase"/>
    <property type="match status" value="1"/>
</dbReference>
<evidence type="ECO:0000256" key="3">
    <source>
        <dbReference type="ARBA" id="ARBA00022553"/>
    </source>
</evidence>
<evidence type="ECO:0000256" key="1">
    <source>
        <dbReference type="ARBA" id="ARBA00000085"/>
    </source>
</evidence>
<evidence type="ECO:0000259" key="8">
    <source>
        <dbReference type="PROSITE" id="PS50112"/>
    </source>
</evidence>
<gene>
    <name evidence="9" type="ORF">DP115_01155</name>
</gene>
<feature type="domain" description="PAS" evidence="8">
    <location>
        <begin position="22"/>
        <end position="65"/>
    </location>
</feature>
<keyword evidence="3" id="KW-0597">Phosphoprotein</keyword>
<sequence>MSFGGSMLFDSDYQLVIEPEEELKLAQFLINQVADAAFYVGLNAQIIYVNDAMCRISEYSREELLRMKVEDIDVDFSAQDWSEKWAALKQQGSLTFKSRYQTKTSRVFLVEINLTYIEYQGKEFACAFARSSSNELVGFNVQQYLDRTSDPKQEFEQEVIEYQRTQTELKTSLSLLSSTLESTANGILAVNIEGEILCYNQKFMEMWQLCPNSVSLSKKCHRAKSFFENKVKYPEIFIQAVWEMPIQSDKESYDLVELKDGRVFAHYSEPQRLGDKIIGRVWSIWDVTESLKTQEALKLNEARFRTLAETTEASIFLISDGRICYANSAAEILTGYPKKELFNNFDINRLITSKKLRQVHKQNGAGYSEYQEMQIRTKNGVERWLACTVGVLDGVLDFANKSVELLTAIDITDYKQAESELHQALEQAKRLSELRERFVSMFCHQFRTPLNIVSFSADLLRRHIHQWTEEKNRSYLDLIQVAVQQISELLDEILLYGQAESARLECQPRQLNLERFCTDIVAQLQIANGNQKAIKFLRQGDCSTGYLDPKLLHHILTNLLSNAIKYSPSNSAVTFRLCCEKEKTIFQIKDSGIGIPVVDQQQIFEPFYRGSNIDSIPGTGLGLSIVKTLLDLHGGEITVESVVGFGTTFTVNLPSLSS</sequence>
<dbReference type="InterPro" id="IPR003661">
    <property type="entry name" value="HisK_dim/P_dom"/>
</dbReference>
<dbReference type="Gene3D" id="3.30.450.20">
    <property type="entry name" value="PAS domain"/>
    <property type="match status" value="3"/>
</dbReference>
<dbReference type="InterPro" id="IPR054661">
    <property type="entry name" value="Npun_F1277-like"/>
</dbReference>
<dbReference type="InterPro" id="IPR003594">
    <property type="entry name" value="HATPase_dom"/>
</dbReference>